<name>A0A267G3U0_9PLAT</name>
<evidence type="ECO:0000256" key="1">
    <source>
        <dbReference type="SAM" id="MobiDB-lite"/>
    </source>
</evidence>
<dbReference type="Gene3D" id="3.30.710.10">
    <property type="entry name" value="Potassium Channel Kv1.1, Chain A"/>
    <property type="match status" value="1"/>
</dbReference>
<reference evidence="3 4" key="1">
    <citation type="submission" date="2017-06" db="EMBL/GenBank/DDBJ databases">
        <title>A platform for efficient transgenesis in Macrostomum lignano, a flatworm model organism for stem cell research.</title>
        <authorList>
            <person name="Berezikov E."/>
        </authorList>
    </citation>
    <scope>NUCLEOTIDE SEQUENCE [LARGE SCALE GENOMIC DNA]</scope>
    <source>
        <strain evidence="3">DV1</strain>
        <tissue evidence="3">Whole organism</tissue>
    </source>
</reference>
<evidence type="ECO:0000313" key="3">
    <source>
        <dbReference type="EMBL" id="PAA80686.1"/>
    </source>
</evidence>
<feature type="compositionally biased region" description="Low complexity" evidence="1">
    <location>
        <begin position="774"/>
        <end position="788"/>
    </location>
</feature>
<accession>A0A267G3U0</accession>
<gene>
    <name evidence="3" type="ORF">BOX15_Mlig030956g1</name>
</gene>
<dbReference type="Pfam" id="PF00651">
    <property type="entry name" value="BTB"/>
    <property type="match status" value="1"/>
</dbReference>
<protein>
    <recommendedName>
        <fullName evidence="2">BTB domain-containing protein</fullName>
    </recommendedName>
</protein>
<dbReference type="InterPro" id="IPR011333">
    <property type="entry name" value="SKP1/BTB/POZ_sf"/>
</dbReference>
<dbReference type="OrthoDB" id="684045at2759"/>
<dbReference type="PROSITE" id="PS50097">
    <property type="entry name" value="BTB"/>
    <property type="match status" value="1"/>
</dbReference>
<dbReference type="EMBL" id="NIVC01000571">
    <property type="protein sequence ID" value="PAA80686.1"/>
    <property type="molecule type" value="Genomic_DNA"/>
</dbReference>
<dbReference type="PANTHER" id="PTHR24413">
    <property type="entry name" value="SPECKLE-TYPE POZ PROTEIN"/>
    <property type="match status" value="1"/>
</dbReference>
<keyword evidence="4" id="KW-1185">Reference proteome</keyword>
<sequence>KKFQEFIKQLDGLWEINKVKFKEEFVSTEAKSGLHQFEHLKDPDWRVSFRETPSGWSVQWFPPAGDSDEARGAPPPGSELCRLFELTQLDLEEAGPEVVRSRAKFAAVFSSADREVSAPAKFICEKKTGRQLPKKLRFQFGSLQITKLSRCLPAYSDCAVSLLPLLEERFRCDLILRGSDGSEFSCHGDVIRLVAGDAALAWLQQPPGRDPQLLRVFLHFCYAAALPQGLGAEESRELMELAQPLACPAFRAALKRHLRRAGSSARVARELQATETALARHIDDLRDPFSLAAEPGRLAGQLETFLRDCLAAAARLLLCAALYESMPGAERSRVQQLFRDRAGRLAESQAQLLHRLHSAMRAVPAERRAELSQLCLDRLEPLASGLPECALQLADLLSSGCRQGLLSGGGVLLFKDWRALLSAPKKCSTLRTQLEAMRSEYRQAGPERLSELFDHLLAELAGLDNRQRPSGGGASGGFRVSARWEKRAKKAARRTGLAVRLLRSVRGEPAAAEFWRRLAACLPRGCHEALGLLRELALLPPDFAAPDAADSAAVAASDMDAAAASVSAVSLEEAEDASGASASATATAAPAAAAVMPNELQLCLTRLWRGELSQPAPDLLVTTCDERSFRVHSLVLAGRCPWIRRVLQSGMCEALERHLRLPDCEGPLVERLLEFLYTGVLPVGEDASTDWLVDMLLLADRFELERLSKICASALVARVGFETAVPLLALGERTGQAALMDAAFDFLQRNINAVSVDDLGQLSQALRDRLTQTESAGSQDGSSADSEQLWSTLPGDNFEEKLGEFRAIVGPEPSDSVLLDLLVTADGDLNRALNYYLS</sequence>
<dbReference type="AlphaFoldDB" id="A0A267G3U0"/>
<evidence type="ECO:0000259" key="2">
    <source>
        <dbReference type="PROSITE" id="PS50097"/>
    </source>
</evidence>
<dbReference type="CDD" id="cd18186">
    <property type="entry name" value="BTB_POZ_ZBTB_KLHL-like"/>
    <property type="match status" value="1"/>
</dbReference>
<organism evidence="3 4">
    <name type="scientific">Macrostomum lignano</name>
    <dbReference type="NCBI Taxonomy" id="282301"/>
    <lineage>
        <taxon>Eukaryota</taxon>
        <taxon>Metazoa</taxon>
        <taxon>Spiralia</taxon>
        <taxon>Lophotrochozoa</taxon>
        <taxon>Platyhelminthes</taxon>
        <taxon>Rhabditophora</taxon>
        <taxon>Macrostomorpha</taxon>
        <taxon>Macrostomida</taxon>
        <taxon>Macrostomidae</taxon>
        <taxon>Macrostomum</taxon>
    </lineage>
</organism>
<dbReference type="SUPFAM" id="SSF54695">
    <property type="entry name" value="POZ domain"/>
    <property type="match status" value="1"/>
</dbReference>
<dbReference type="SMART" id="SM00225">
    <property type="entry name" value="BTB"/>
    <property type="match status" value="1"/>
</dbReference>
<feature type="region of interest" description="Disordered" evidence="1">
    <location>
        <begin position="770"/>
        <end position="790"/>
    </location>
</feature>
<dbReference type="STRING" id="282301.A0A267G3U0"/>
<dbReference type="Proteomes" id="UP000215902">
    <property type="component" value="Unassembled WGS sequence"/>
</dbReference>
<proteinExistence type="predicted"/>
<feature type="non-terminal residue" evidence="3">
    <location>
        <position position="1"/>
    </location>
</feature>
<dbReference type="InterPro" id="IPR000210">
    <property type="entry name" value="BTB/POZ_dom"/>
</dbReference>
<evidence type="ECO:0000313" key="4">
    <source>
        <dbReference type="Proteomes" id="UP000215902"/>
    </source>
</evidence>
<comment type="caution">
    <text evidence="3">The sequence shown here is derived from an EMBL/GenBank/DDBJ whole genome shotgun (WGS) entry which is preliminary data.</text>
</comment>
<feature type="domain" description="BTB" evidence="2">
    <location>
        <begin position="617"/>
        <end position="685"/>
    </location>
</feature>